<dbReference type="GO" id="GO:0016020">
    <property type="term" value="C:membrane"/>
    <property type="evidence" value="ECO:0007669"/>
    <property type="project" value="InterPro"/>
</dbReference>
<comment type="caution">
    <text evidence="2">The sequence shown here is derived from an EMBL/GenBank/DDBJ whole genome shotgun (WGS) entry which is preliminary data.</text>
</comment>
<feature type="transmembrane region" description="Helical" evidence="1">
    <location>
        <begin position="21"/>
        <end position="44"/>
    </location>
</feature>
<evidence type="ECO:0008006" key="4">
    <source>
        <dbReference type="Google" id="ProtNLM"/>
    </source>
</evidence>
<keyword evidence="3" id="KW-1185">Reference proteome</keyword>
<feature type="transmembrane region" description="Helical" evidence="1">
    <location>
        <begin position="84"/>
        <end position="108"/>
    </location>
</feature>
<accession>N4WWB3</accession>
<dbReference type="Gene3D" id="1.10.1760.20">
    <property type="match status" value="1"/>
</dbReference>
<gene>
    <name evidence="2" type="ORF">J416_05133</name>
</gene>
<sequence>MAALCVIGRIGFQFMPNIQPMTAIIICSGVLLGSFVAMSVALIATYVSNLLLGMGIWTVWQIVAWGIIGVLSGQFRRFESTPSLLWLITFGIFCGYLYGIIVNIGTWMYTGKYFVYYLTSLPFDSLHAIGNVLFLVFLYPVMSRYVYQ</sequence>
<dbReference type="InterPro" id="IPR009825">
    <property type="entry name" value="ECF_substrate-spec-like"/>
</dbReference>
<feature type="transmembrane region" description="Helical" evidence="1">
    <location>
        <begin position="128"/>
        <end position="147"/>
    </location>
</feature>
<name>N4WWB3_9BACI</name>
<reference evidence="2 3" key="1">
    <citation type="submission" date="2013-03" db="EMBL/GenBank/DDBJ databases">
        <title>Draft genome sequence of Gracibacillus halophilus YIM-C55.5, a moderately halophilic and thermophilic organism from the Xiaochaidamu salt lake.</title>
        <authorList>
            <person name="Sugumar T."/>
            <person name="Polireddy D.R."/>
            <person name="Antony A."/>
            <person name="Madhava Y.R."/>
            <person name="Sivakumar N."/>
        </authorList>
    </citation>
    <scope>NUCLEOTIDE SEQUENCE [LARGE SCALE GENOMIC DNA]</scope>
    <source>
        <strain evidence="2 3">YIM-C55.5</strain>
    </source>
</reference>
<organism evidence="2 3">
    <name type="scientific">Gracilibacillus halophilus YIM-C55.5</name>
    <dbReference type="NCBI Taxonomy" id="1308866"/>
    <lineage>
        <taxon>Bacteria</taxon>
        <taxon>Bacillati</taxon>
        <taxon>Bacillota</taxon>
        <taxon>Bacilli</taxon>
        <taxon>Bacillales</taxon>
        <taxon>Bacillaceae</taxon>
        <taxon>Gracilibacillus</taxon>
    </lineage>
</organism>
<dbReference type="STRING" id="1308866.J416_05133"/>
<protein>
    <recommendedName>
        <fullName evidence="4">Metal ion ABC transporter membrane-spanning subunit</fullName>
    </recommendedName>
</protein>
<proteinExistence type="predicted"/>
<dbReference type="Proteomes" id="UP000012283">
    <property type="component" value="Unassembled WGS sequence"/>
</dbReference>
<keyword evidence="1" id="KW-0812">Transmembrane</keyword>
<dbReference type="AlphaFoldDB" id="N4WWB3"/>
<dbReference type="PATRIC" id="fig|1308866.3.peg.1037"/>
<keyword evidence="1" id="KW-1133">Transmembrane helix</keyword>
<evidence type="ECO:0000313" key="3">
    <source>
        <dbReference type="Proteomes" id="UP000012283"/>
    </source>
</evidence>
<dbReference type="eggNOG" id="COG4720">
    <property type="taxonomic scope" value="Bacteria"/>
</dbReference>
<dbReference type="EMBL" id="APML01000019">
    <property type="protein sequence ID" value="ENH97371.1"/>
    <property type="molecule type" value="Genomic_DNA"/>
</dbReference>
<keyword evidence="1" id="KW-0472">Membrane</keyword>
<dbReference type="Pfam" id="PF07155">
    <property type="entry name" value="ECF-ribofla_trS"/>
    <property type="match status" value="1"/>
</dbReference>
<feature type="transmembrane region" description="Helical" evidence="1">
    <location>
        <begin position="50"/>
        <end position="72"/>
    </location>
</feature>
<evidence type="ECO:0000256" key="1">
    <source>
        <dbReference type="SAM" id="Phobius"/>
    </source>
</evidence>
<evidence type="ECO:0000313" key="2">
    <source>
        <dbReference type="EMBL" id="ENH97371.1"/>
    </source>
</evidence>